<dbReference type="InterPro" id="IPR039927">
    <property type="entry name" value="Ribosomal_mL43"/>
</dbReference>
<dbReference type="EMBL" id="FNXT01000088">
    <property type="protein sequence ID" value="SZX60673.1"/>
    <property type="molecule type" value="Genomic_DNA"/>
</dbReference>
<dbReference type="PANTHER" id="PTHR21396:SF2">
    <property type="entry name" value="LARGE RIBOSOMAL SUBUNIT PROTEIN ML43"/>
    <property type="match status" value="1"/>
</dbReference>
<gene>
    <name evidence="1" type="ORF">BQ4739_LOCUS1202</name>
</gene>
<protein>
    <recommendedName>
        <fullName evidence="3">Ribosomal protein/NADH dehydrogenase domain-containing protein</fullName>
    </recommendedName>
</protein>
<evidence type="ECO:0000313" key="2">
    <source>
        <dbReference type="Proteomes" id="UP000256970"/>
    </source>
</evidence>
<accession>A0A383V6T9</accession>
<name>A0A383V6T9_TETOB</name>
<dbReference type="GO" id="GO:0003735">
    <property type="term" value="F:structural constituent of ribosome"/>
    <property type="evidence" value="ECO:0007669"/>
    <property type="project" value="InterPro"/>
</dbReference>
<sequence length="175" mass="19544">MARYGKVLLQRLTFQYCDRMGSSRGMREYLDQLLPAFTKQHPNVQITTVQKRNQFPYVKAEYALLPNDAAHLERQLWQQAQEAAQQQPLRTAAKAKQRTQAAGAAAAAAAAGPARLNSNVIGVKHLEPEAIKQVVWWLSQSQGRPKTSRIPSKHIVSKQPSIQGAWTASTFPTQQ</sequence>
<dbReference type="InterPro" id="IPR036249">
    <property type="entry name" value="Thioredoxin-like_sf"/>
</dbReference>
<dbReference type="GO" id="GO:0032543">
    <property type="term" value="P:mitochondrial translation"/>
    <property type="evidence" value="ECO:0007669"/>
    <property type="project" value="InterPro"/>
</dbReference>
<dbReference type="SUPFAM" id="SSF52833">
    <property type="entry name" value="Thioredoxin-like"/>
    <property type="match status" value="1"/>
</dbReference>
<evidence type="ECO:0000313" key="1">
    <source>
        <dbReference type="EMBL" id="SZX60673.1"/>
    </source>
</evidence>
<dbReference type="Gene3D" id="3.40.30.10">
    <property type="entry name" value="Glutaredoxin"/>
    <property type="match status" value="1"/>
</dbReference>
<organism evidence="1 2">
    <name type="scientific">Tetradesmus obliquus</name>
    <name type="common">Green alga</name>
    <name type="synonym">Acutodesmus obliquus</name>
    <dbReference type="NCBI Taxonomy" id="3088"/>
    <lineage>
        <taxon>Eukaryota</taxon>
        <taxon>Viridiplantae</taxon>
        <taxon>Chlorophyta</taxon>
        <taxon>core chlorophytes</taxon>
        <taxon>Chlorophyceae</taxon>
        <taxon>CS clade</taxon>
        <taxon>Sphaeropleales</taxon>
        <taxon>Scenedesmaceae</taxon>
        <taxon>Tetradesmus</taxon>
    </lineage>
</organism>
<dbReference type="PANTHER" id="PTHR21396">
    <property type="entry name" value="39S RIBOSOMAL PROTEIN L43"/>
    <property type="match status" value="1"/>
</dbReference>
<proteinExistence type="predicted"/>
<dbReference type="GO" id="GO:0005762">
    <property type="term" value="C:mitochondrial large ribosomal subunit"/>
    <property type="evidence" value="ECO:0007669"/>
    <property type="project" value="TreeGrafter"/>
</dbReference>
<dbReference type="STRING" id="3088.A0A383V6T9"/>
<evidence type="ECO:0008006" key="3">
    <source>
        <dbReference type="Google" id="ProtNLM"/>
    </source>
</evidence>
<reference evidence="1 2" key="1">
    <citation type="submission" date="2016-10" db="EMBL/GenBank/DDBJ databases">
        <authorList>
            <person name="Cai Z."/>
        </authorList>
    </citation>
    <scope>NUCLEOTIDE SEQUENCE [LARGE SCALE GENOMIC DNA]</scope>
</reference>
<keyword evidence="2" id="KW-1185">Reference proteome</keyword>
<dbReference type="OrthoDB" id="88at2759"/>
<dbReference type="AlphaFoldDB" id="A0A383V6T9"/>
<dbReference type="Proteomes" id="UP000256970">
    <property type="component" value="Unassembled WGS sequence"/>
</dbReference>